<dbReference type="AlphaFoldDB" id="S3UTT6"/>
<reference evidence="1" key="1">
    <citation type="submission" date="2013-04" db="EMBL/GenBank/DDBJ databases">
        <authorList>
            <person name="Harkins D.M."/>
            <person name="Durkin A.S."/>
            <person name="Selengut J.D."/>
            <person name="Sanka R."/>
            <person name="DePew J."/>
            <person name="Purushe J."/>
            <person name="Ahmed A."/>
            <person name="van der Linden H."/>
            <person name="Goris M.G.A."/>
            <person name="Hartskeerl R.A."/>
            <person name="Vinetz J.M."/>
            <person name="Sutton G.G."/>
            <person name="Nelson W.C."/>
            <person name="Fouts D.E."/>
        </authorList>
    </citation>
    <scope>NUCLEOTIDE SEQUENCE [LARGE SCALE GENOMIC DNA]</scope>
    <source>
        <strain evidence="1">BUT 6</strain>
    </source>
</reference>
<dbReference type="STRING" id="1193011.LEP1GSC058_0927"/>
<accession>S3UTT6</accession>
<sequence>MIEHNVRLLNRAQPLPPAKTSAKILYLIECVCAYGLKLTDTEWKIIIYKHLITHGFL</sequence>
<dbReference type="Proteomes" id="UP000014540">
    <property type="component" value="Unassembled WGS sequence"/>
</dbReference>
<evidence type="ECO:0000313" key="2">
    <source>
        <dbReference type="Proteomes" id="UP000014540"/>
    </source>
</evidence>
<keyword evidence="2" id="KW-1185">Reference proteome</keyword>
<name>S3UTT6_9LEPT</name>
<dbReference type="EMBL" id="AKWZ02000011">
    <property type="protein sequence ID" value="EPG72668.1"/>
    <property type="molecule type" value="Genomic_DNA"/>
</dbReference>
<comment type="caution">
    <text evidence="1">The sequence shown here is derived from an EMBL/GenBank/DDBJ whole genome shotgun (WGS) entry which is preliminary data.</text>
</comment>
<protein>
    <submittedName>
        <fullName evidence="1">Uncharacterized protein</fullName>
    </submittedName>
</protein>
<organism evidence="1 2">
    <name type="scientific">Leptospira fainei serovar Hurstbridge str. BUT 6</name>
    <dbReference type="NCBI Taxonomy" id="1193011"/>
    <lineage>
        <taxon>Bacteria</taxon>
        <taxon>Pseudomonadati</taxon>
        <taxon>Spirochaetota</taxon>
        <taxon>Spirochaetia</taxon>
        <taxon>Leptospirales</taxon>
        <taxon>Leptospiraceae</taxon>
        <taxon>Leptospira</taxon>
    </lineage>
</organism>
<evidence type="ECO:0000313" key="1">
    <source>
        <dbReference type="EMBL" id="EPG72668.1"/>
    </source>
</evidence>
<proteinExistence type="predicted"/>
<gene>
    <name evidence="1" type="ORF">LEP1GSC058_0927</name>
</gene>